<dbReference type="Gene3D" id="3.10.20.10">
    <property type="match status" value="1"/>
</dbReference>
<proteinExistence type="inferred from homology"/>
<comment type="subcellular location">
    <subcellularLocation>
        <location evidence="3">Cytoplasm</location>
    </subcellularLocation>
</comment>
<evidence type="ECO:0000313" key="4">
    <source>
        <dbReference type="EMBL" id="MFC7440410.1"/>
    </source>
</evidence>
<dbReference type="RefSeq" id="WP_379863665.1">
    <property type="nucleotide sequence ID" value="NZ_JBHTBW010000011.1"/>
</dbReference>
<comment type="caution">
    <text evidence="3">Lacks conserved residue(s) required for the propagation of feature annotation.</text>
</comment>
<protein>
    <recommendedName>
        <fullName evidence="3">Sulfur carrier protein FdhD</fullName>
    </recommendedName>
</protein>
<dbReference type="PANTHER" id="PTHR30592">
    <property type="entry name" value="FORMATE DEHYDROGENASE"/>
    <property type="match status" value="1"/>
</dbReference>
<gene>
    <name evidence="3 4" type="primary">fdhD</name>
    <name evidence="4" type="ORF">ACFQNG_04475</name>
</gene>
<feature type="active site" description="Cysteine persulfide intermediate" evidence="3">
    <location>
        <position position="105"/>
    </location>
</feature>
<keyword evidence="1 3" id="KW-0963">Cytoplasm</keyword>
<keyword evidence="5" id="KW-1185">Reference proteome</keyword>
<dbReference type="InterPro" id="IPR016193">
    <property type="entry name" value="Cytidine_deaminase-like"/>
</dbReference>
<dbReference type="PANTHER" id="PTHR30592:SF1">
    <property type="entry name" value="SULFUR CARRIER PROTEIN FDHD"/>
    <property type="match status" value="1"/>
</dbReference>
<dbReference type="SUPFAM" id="SSF53927">
    <property type="entry name" value="Cytidine deaminase-like"/>
    <property type="match status" value="1"/>
</dbReference>
<sequence>MNISSYRTILKYAQGSIHEQEEPIVIEYPLTIVVNGEEFATLVCTPTHLEDMAIGFLASEGIIRFADELEAISIDERRGFAYVQTSNKLPTAKEFYAKRVIGSCCGKSRQSFYFYNDIQTAKTVRSKATLSIDQCFHFMRLLHQESIDFQQTGGVHNAILCNAEGILVARTDIGRHNTLDKIFGHWIRHPFPLRDTFIAFSGRVSSEVLLKVAKIGVGIILSKSAPTELALKMAEELGITIVGFIRGEQCNVYTHADRILL</sequence>
<dbReference type="EMBL" id="JBHTBW010000011">
    <property type="protein sequence ID" value="MFC7440410.1"/>
    <property type="molecule type" value="Genomic_DNA"/>
</dbReference>
<reference evidence="5" key="1">
    <citation type="journal article" date="2019" name="Int. J. Syst. Evol. Microbiol.">
        <title>The Global Catalogue of Microorganisms (GCM) 10K type strain sequencing project: providing services to taxonomists for standard genome sequencing and annotation.</title>
        <authorList>
            <consortium name="The Broad Institute Genomics Platform"/>
            <consortium name="The Broad Institute Genome Sequencing Center for Infectious Disease"/>
            <person name="Wu L."/>
            <person name="Ma J."/>
        </authorList>
    </citation>
    <scope>NUCLEOTIDE SEQUENCE [LARGE SCALE GENOMIC DNA]</scope>
    <source>
        <strain evidence="5">CGMCC 1.12942</strain>
    </source>
</reference>
<evidence type="ECO:0000256" key="1">
    <source>
        <dbReference type="ARBA" id="ARBA00022490"/>
    </source>
</evidence>
<name>A0ABW2RHG3_9BACL</name>
<evidence type="ECO:0000256" key="2">
    <source>
        <dbReference type="ARBA" id="ARBA00023150"/>
    </source>
</evidence>
<organism evidence="4 5">
    <name type="scientific">Laceyella putida</name>
    <dbReference type="NCBI Taxonomy" id="110101"/>
    <lineage>
        <taxon>Bacteria</taxon>
        <taxon>Bacillati</taxon>
        <taxon>Bacillota</taxon>
        <taxon>Bacilli</taxon>
        <taxon>Bacillales</taxon>
        <taxon>Thermoactinomycetaceae</taxon>
        <taxon>Laceyella</taxon>
    </lineage>
</organism>
<comment type="similarity">
    <text evidence="3">Belongs to the FdhD family.</text>
</comment>
<dbReference type="HAMAP" id="MF_00187">
    <property type="entry name" value="FdhD"/>
    <property type="match status" value="1"/>
</dbReference>
<dbReference type="Proteomes" id="UP001596500">
    <property type="component" value="Unassembled WGS sequence"/>
</dbReference>
<evidence type="ECO:0000313" key="5">
    <source>
        <dbReference type="Proteomes" id="UP001596500"/>
    </source>
</evidence>
<evidence type="ECO:0000256" key="3">
    <source>
        <dbReference type="HAMAP-Rule" id="MF_00187"/>
    </source>
</evidence>
<dbReference type="Gene3D" id="3.40.140.10">
    <property type="entry name" value="Cytidine Deaminase, domain 2"/>
    <property type="match status" value="1"/>
</dbReference>
<comment type="function">
    <text evidence="3">Required for formate dehydrogenase (FDH) activity. Acts as a sulfur carrier protein that transfers sulfur from IscS to the molybdenum cofactor prior to its insertion into FDH.</text>
</comment>
<dbReference type="InterPro" id="IPR003786">
    <property type="entry name" value="FdhD"/>
</dbReference>
<dbReference type="NCBIfam" id="TIGR00129">
    <property type="entry name" value="fdhD_narQ"/>
    <property type="match status" value="1"/>
</dbReference>
<keyword evidence="2 3" id="KW-0501">Molybdenum cofactor biosynthesis</keyword>
<dbReference type="PIRSF" id="PIRSF015626">
    <property type="entry name" value="FdhD"/>
    <property type="match status" value="1"/>
</dbReference>
<accession>A0ABW2RHG3</accession>
<comment type="caution">
    <text evidence="4">The sequence shown here is derived from an EMBL/GenBank/DDBJ whole genome shotgun (WGS) entry which is preliminary data.</text>
</comment>
<dbReference type="Pfam" id="PF02634">
    <property type="entry name" value="FdhD-NarQ"/>
    <property type="match status" value="1"/>
</dbReference>